<dbReference type="AlphaFoldDB" id="A0A6J6XBB3"/>
<sequence length="181" mass="19849">MTSPYLVPVAGILRNIPATMEVNFVAPFDAPHEFEPRGAGESDIASEAEVAVAGRLESFSGGIRMRGVIRAPWTGMCRRCSSPVEGILEIPVDERYTEKEGEDEEAYFFSDDTVDLSHLVHDAVFLELPIAPLCREECQGLCTICGSDQNLSPCSCQTAVDPRWAMLSELRFDDDTSAESN</sequence>
<dbReference type="Pfam" id="PF02620">
    <property type="entry name" value="YceD"/>
    <property type="match status" value="1"/>
</dbReference>
<name>A0A6J6XBB3_9ZZZZ</name>
<reference evidence="1" key="1">
    <citation type="submission" date="2020-05" db="EMBL/GenBank/DDBJ databases">
        <authorList>
            <person name="Chiriac C."/>
            <person name="Salcher M."/>
            <person name="Ghai R."/>
            <person name="Kavagutti S V."/>
        </authorList>
    </citation>
    <scope>NUCLEOTIDE SEQUENCE</scope>
</reference>
<organism evidence="1">
    <name type="scientific">freshwater metagenome</name>
    <dbReference type="NCBI Taxonomy" id="449393"/>
    <lineage>
        <taxon>unclassified sequences</taxon>
        <taxon>metagenomes</taxon>
        <taxon>ecological metagenomes</taxon>
    </lineage>
</organism>
<dbReference type="InterPro" id="IPR003772">
    <property type="entry name" value="YceD"/>
</dbReference>
<evidence type="ECO:0000313" key="1">
    <source>
        <dbReference type="EMBL" id="CAB4791347.1"/>
    </source>
</evidence>
<dbReference type="PANTHER" id="PTHR34374">
    <property type="entry name" value="LARGE RIBOSOMAL RNA SUBUNIT ACCUMULATION PROTEIN YCED HOMOLOG 1, CHLOROPLASTIC"/>
    <property type="match status" value="1"/>
</dbReference>
<proteinExistence type="predicted"/>
<dbReference type="EMBL" id="CAFAAB010000164">
    <property type="protein sequence ID" value="CAB4791347.1"/>
    <property type="molecule type" value="Genomic_DNA"/>
</dbReference>
<dbReference type="PANTHER" id="PTHR34374:SF1">
    <property type="entry name" value="LARGE RIBOSOMAL RNA SUBUNIT ACCUMULATION PROTEIN YCED HOMOLOG 1, CHLOROPLASTIC"/>
    <property type="match status" value="1"/>
</dbReference>
<protein>
    <submittedName>
        <fullName evidence="1">Unannotated protein</fullName>
    </submittedName>
</protein>
<gene>
    <name evidence="1" type="ORF">UFOPK2958_01225</name>
</gene>
<accession>A0A6J6XBB3</accession>